<protein>
    <submittedName>
        <fullName evidence="6">Cytochrome P450</fullName>
    </submittedName>
</protein>
<dbReference type="GO" id="GO:0004497">
    <property type="term" value="F:monooxygenase activity"/>
    <property type="evidence" value="ECO:0007669"/>
    <property type="project" value="InterPro"/>
</dbReference>
<dbReference type="Pfam" id="PF00067">
    <property type="entry name" value="p450"/>
    <property type="match status" value="1"/>
</dbReference>
<accession>A0AAE1CEC5</accession>
<keyword evidence="5" id="KW-0812">Transmembrane</keyword>
<reference evidence="6" key="2">
    <citation type="submission" date="2023-06" db="EMBL/GenBank/DDBJ databases">
        <authorList>
            <consortium name="Lawrence Berkeley National Laboratory"/>
            <person name="Haridas S."/>
            <person name="Hensen N."/>
            <person name="Bonometti L."/>
            <person name="Westerberg I."/>
            <person name="Brannstrom I.O."/>
            <person name="Guillou S."/>
            <person name="Cros-Aarteil S."/>
            <person name="Calhoun S."/>
            <person name="Kuo A."/>
            <person name="Mondo S."/>
            <person name="Pangilinan J."/>
            <person name="Riley R."/>
            <person name="Labutti K."/>
            <person name="Andreopoulos B."/>
            <person name="Lipzen A."/>
            <person name="Chen C."/>
            <person name="Yanf M."/>
            <person name="Daum C."/>
            <person name="Ng V."/>
            <person name="Clum A."/>
            <person name="Steindorff A."/>
            <person name="Ohm R."/>
            <person name="Martin F."/>
            <person name="Silar P."/>
            <person name="Natvig D."/>
            <person name="Lalanne C."/>
            <person name="Gautier V."/>
            <person name="Ament-Velasquez S.L."/>
            <person name="Kruys A."/>
            <person name="Hutchinson M.I."/>
            <person name="Powell A.J."/>
            <person name="Barry K."/>
            <person name="Miller A.N."/>
            <person name="Grigoriev I.V."/>
            <person name="Debuchy R."/>
            <person name="Gladieux P."/>
            <person name="Thoren M.H."/>
            <person name="Johannesson H."/>
        </authorList>
    </citation>
    <scope>NUCLEOTIDE SEQUENCE</scope>
    <source>
        <strain evidence="6">CBS 314.62</strain>
    </source>
</reference>
<comment type="caution">
    <text evidence="6">The sequence shown here is derived from an EMBL/GenBank/DDBJ whole genome shotgun (WGS) entry which is preliminary data.</text>
</comment>
<keyword evidence="5" id="KW-1133">Transmembrane helix</keyword>
<dbReference type="SUPFAM" id="SSF48264">
    <property type="entry name" value="Cytochrome P450"/>
    <property type="match status" value="1"/>
</dbReference>
<dbReference type="AlphaFoldDB" id="A0AAE1CEC5"/>
<evidence type="ECO:0000256" key="3">
    <source>
        <dbReference type="ARBA" id="ARBA00023002"/>
    </source>
</evidence>
<name>A0AAE1CEC5_9PEZI</name>
<feature type="transmembrane region" description="Helical" evidence="5">
    <location>
        <begin position="12"/>
        <end position="30"/>
    </location>
</feature>
<organism evidence="6 7">
    <name type="scientific">Podospora appendiculata</name>
    <dbReference type="NCBI Taxonomy" id="314037"/>
    <lineage>
        <taxon>Eukaryota</taxon>
        <taxon>Fungi</taxon>
        <taxon>Dikarya</taxon>
        <taxon>Ascomycota</taxon>
        <taxon>Pezizomycotina</taxon>
        <taxon>Sordariomycetes</taxon>
        <taxon>Sordariomycetidae</taxon>
        <taxon>Sordariales</taxon>
        <taxon>Podosporaceae</taxon>
        <taxon>Podospora</taxon>
    </lineage>
</organism>
<evidence type="ECO:0000256" key="1">
    <source>
        <dbReference type="ARBA" id="ARBA00010617"/>
    </source>
</evidence>
<keyword evidence="4" id="KW-0408">Iron</keyword>
<evidence type="ECO:0000256" key="5">
    <source>
        <dbReference type="SAM" id="Phobius"/>
    </source>
</evidence>
<keyword evidence="7" id="KW-1185">Reference proteome</keyword>
<dbReference type="InterPro" id="IPR001128">
    <property type="entry name" value="Cyt_P450"/>
</dbReference>
<dbReference type="InterPro" id="IPR050364">
    <property type="entry name" value="Cytochrome_P450_fung"/>
</dbReference>
<feature type="non-terminal residue" evidence="6">
    <location>
        <position position="235"/>
    </location>
</feature>
<sequence>MNSILATLEAHKATSLLTFVVAAAIVVSWLRRDRRLDSVPGPPGGYPLIGIGLFLPLGAPRLFYDWALQYGDIFKVRVGWYNFVFINSPDAVREILEKQAINTSSKAPAPMSHGIVTGGKRMPTMPYGPHWRAQRSLVRVITTVPMTATFHPSQEFEAKQLLFDLATNNDSQREFYQHMRRYAFSIIMTNTFGERVKSWDHPDVRNAERSQEILRATSRPFAFLSDEFPPLQRLP</sequence>
<dbReference type="EMBL" id="JAULSO010000002">
    <property type="protein sequence ID" value="KAK3690574.1"/>
    <property type="molecule type" value="Genomic_DNA"/>
</dbReference>
<evidence type="ECO:0000256" key="2">
    <source>
        <dbReference type="ARBA" id="ARBA00022723"/>
    </source>
</evidence>
<keyword evidence="5" id="KW-0472">Membrane</keyword>
<reference evidence="6" key="1">
    <citation type="journal article" date="2023" name="Mol. Phylogenet. Evol.">
        <title>Genome-scale phylogeny and comparative genomics of the fungal order Sordariales.</title>
        <authorList>
            <person name="Hensen N."/>
            <person name="Bonometti L."/>
            <person name="Westerberg I."/>
            <person name="Brannstrom I.O."/>
            <person name="Guillou S."/>
            <person name="Cros-Aarteil S."/>
            <person name="Calhoun S."/>
            <person name="Haridas S."/>
            <person name="Kuo A."/>
            <person name="Mondo S."/>
            <person name="Pangilinan J."/>
            <person name="Riley R."/>
            <person name="LaButti K."/>
            <person name="Andreopoulos B."/>
            <person name="Lipzen A."/>
            <person name="Chen C."/>
            <person name="Yan M."/>
            <person name="Daum C."/>
            <person name="Ng V."/>
            <person name="Clum A."/>
            <person name="Steindorff A."/>
            <person name="Ohm R.A."/>
            <person name="Martin F."/>
            <person name="Silar P."/>
            <person name="Natvig D.O."/>
            <person name="Lalanne C."/>
            <person name="Gautier V."/>
            <person name="Ament-Velasquez S.L."/>
            <person name="Kruys A."/>
            <person name="Hutchinson M.I."/>
            <person name="Powell A.J."/>
            <person name="Barry K."/>
            <person name="Miller A.N."/>
            <person name="Grigoriev I.V."/>
            <person name="Debuchy R."/>
            <person name="Gladieux P."/>
            <person name="Hiltunen Thoren M."/>
            <person name="Johannesson H."/>
        </authorList>
    </citation>
    <scope>NUCLEOTIDE SEQUENCE</scope>
    <source>
        <strain evidence="6">CBS 314.62</strain>
    </source>
</reference>
<gene>
    <name evidence="6" type="ORF">B0T22DRAFT_379706</name>
</gene>
<dbReference type="InterPro" id="IPR036396">
    <property type="entry name" value="Cyt_P450_sf"/>
</dbReference>
<keyword evidence="3" id="KW-0560">Oxidoreductase</keyword>
<comment type="similarity">
    <text evidence="1">Belongs to the cytochrome P450 family.</text>
</comment>
<evidence type="ECO:0000313" key="6">
    <source>
        <dbReference type="EMBL" id="KAK3690574.1"/>
    </source>
</evidence>
<dbReference type="GO" id="GO:0005506">
    <property type="term" value="F:iron ion binding"/>
    <property type="evidence" value="ECO:0007669"/>
    <property type="project" value="InterPro"/>
</dbReference>
<dbReference type="InterPro" id="IPR002401">
    <property type="entry name" value="Cyt_P450_E_grp-I"/>
</dbReference>
<evidence type="ECO:0000256" key="4">
    <source>
        <dbReference type="ARBA" id="ARBA00023004"/>
    </source>
</evidence>
<dbReference type="Proteomes" id="UP001270362">
    <property type="component" value="Unassembled WGS sequence"/>
</dbReference>
<dbReference type="Gene3D" id="1.10.630.10">
    <property type="entry name" value="Cytochrome P450"/>
    <property type="match status" value="1"/>
</dbReference>
<dbReference type="PANTHER" id="PTHR46300:SF11">
    <property type="entry name" value="OXIDOREDUCTASE, PUTATIVE-RELATED"/>
    <property type="match status" value="1"/>
</dbReference>
<proteinExistence type="inferred from homology"/>
<dbReference type="PANTHER" id="PTHR46300">
    <property type="entry name" value="P450, PUTATIVE (EUROFUNG)-RELATED-RELATED"/>
    <property type="match status" value="1"/>
</dbReference>
<evidence type="ECO:0000313" key="7">
    <source>
        <dbReference type="Proteomes" id="UP001270362"/>
    </source>
</evidence>
<dbReference type="GO" id="GO:0016705">
    <property type="term" value="F:oxidoreductase activity, acting on paired donors, with incorporation or reduction of molecular oxygen"/>
    <property type="evidence" value="ECO:0007669"/>
    <property type="project" value="InterPro"/>
</dbReference>
<keyword evidence="2" id="KW-0479">Metal-binding</keyword>
<dbReference type="GO" id="GO:0020037">
    <property type="term" value="F:heme binding"/>
    <property type="evidence" value="ECO:0007669"/>
    <property type="project" value="InterPro"/>
</dbReference>
<dbReference type="PRINTS" id="PR00463">
    <property type="entry name" value="EP450I"/>
</dbReference>